<dbReference type="AlphaFoldDB" id="A0A1L3FRF9"/>
<sequence>MPPSPIDPARLAALPADLRALFRAQEAMIEAERRRADDECSARLHVESELAASKESVERLELLVKEYERAGPGCLDSAPLDLSGFLPGYAERGALRFCRCVGRA</sequence>
<dbReference type="RefSeq" id="WP_083635978.1">
    <property type="nucleotide sequence ID" value="NZ_CP066351.1"/>
</dbReference>
<accession>A0A1L3FRF9</accession>
<evidence type="ECO:0000313" key="2">
    <source>
        <dbReference type="Proteomes" id="UP000181962"/>
    </source>
</evidence>
<evidence type="ECO:0000313" key="1">
    <source>
        <dbReference type="EMBL" id="APG15937.1"/>
    </source>
</evidence>
<reference evidence="1 2" key="1">
    <citation type="submission" date="2016-11" db="EMBL/GenBank/DDBJ databases">
        <title>Complete Genome Sequence of Bradyrhizobium sp. strain J5, an isolated from soybean nodule in Hokkaido.</title>
        <authorList>
            <person name="Kanehara K."/>
        </authorList>
    </citation>
    <scope>NUCLEOTIDE SEQUENCE [LARGE SCALE GENOMIC DNA]</scope>
    <source>
        <strain evidence="1 2">J5</strain>
    </source>
</reference>
<gene>
    <name evidence="1" type="ORF">BKD09_47415</name>
</gene>
<dbReference type="Proteomes" id="UP000181962">
    <property type="component" value="Chromosome"/>
</dbReference>
<organism evidence="1 2">
    <name type="scientific">Bradyrhizobium japonicum</name>
    <dbReference type="NCBI Taxonomy" id="375"/>
    <lineage>
        <taxon>Bacteria</taxon>
        <taxon>Pseudomonadati</taxon>
        <taxon>Pseudomonadota</taxon>
        <taxon>Alphaproteobacteria</taxon>
        <taxon>Hyphomicrobiales</taxon>
        <taxon>Nitrobacteraceae</taxon>
        <taxon>Bradyrhizobium</taxon>
    </lineage>
</organism>
<proteinExistence type="predicted"/>
<dbReference type="OrthoDB" id="8253006at2"/>
<protein>
    <submittedName>
        <fullName evidence="1">Transposase</fullName>
    </submittedName>
</protein>
<name>A0A1L3FRF9_BRAJP</name>
<dbReference type="EMBL" id="CP017637">
    <property type="protein sequence ID" value="APG15937.1"/>
    <property type="molecule type" value="Genomic_DNA"/>
</dbReference>